<proteinExistence type="predicted"/>
<accession>A0ABR6BTY5</accession>
<gene>
    <name evidence="1" type="ORF">BC739_007619</name>
</gene>
<keyword evidence="2" id="KW-1185">Reference proteome</keyword>
<protein>
    <submittedName>
        <fullName evidence="1">Uncharacterized protein</fullName>
    </submittedName>
</protein>
<reference evidence="1 2" key="1">
    <citation type="submission" date="2020-08" db="EMBL/GenBank/DDBJ databases">
        <title>Genomic Encyclopedia of Archaeal and Bacterial Type Strains, Phase II (KMG-II): from individual species to whole genera.</title>
        <authorList>
            <person name="Goeker M."/>
        </authorList>
    </citation>
    <scope>NUCLEOTIDE SEQUENCE [LARGE SCALE GENOMIC DNA]</scope>
    <source>
        <strain evidence="1 2">DSM 43850</strain>
    </source>
</reference>
<dbReference type="Proteomes" id="UP000517916">
    <property type="component" value="Unassembled WGS sequence"/>
</dbReference>
<evidence type="ECO:0000313" key="2">
    <source>
        <dbReference type="Proteomes" id="UP000517916"/>
    </source>
</evidence>
<dbReference type="EMBL" id="JACJID010000006">
    <property type="protein sequence ID" value="MBA8930386.1"/>
    <property type="molecule type" value="Genomic_DNA"/>
</dbReference>
<organism evidence="1 2">
    <name type="scientific">Kutzneria viridogrisea</name>
    <dbReference type="NCBI Taxonomy" id="47990"/>
    <lineage>
        <taxon>Bacteria</taxon>
        <taxon>Bacillati</taxon>
        <taxon>Actinomycetota</taxon>
        <taxon>Actinomycetes</taxon>
        <taxon>Pseudonocardiales</taxon>
        <taxon>Pseudonocardiaceae</taxon>
        <taxon>Kutzneria</taxon>
    </lineage>
</organism>
<name>A0ABR6BTY5_9PSEU</name>
<evidence type="ECO:0000313" key="1">
    <source>
        <dbReference type="EMBL" id="MBA8930386.1"/>
    </source>
</evidence>
<sequence length="30" mass="3158">MLIPVRIAWRGILCGKGIPCIVTGDTACLS</sequence>
<comment type="caution">
    <text evidence="1">The sequence shown here is derived from an EMBL/GenBank/DDBJ whole genome shotgun (WGS) entry which is preliminary data.</text>
</comment>